<reference evidence="2 3" key="1">
    <citation type="submission" date="2024-05" db="EMBL/GenBank/DDBJ databases">
        <authorList>
            <person name="Wallberg A."/>
        </authorList>
    </citation>
    <scope>NUCLEOTIDE SEQUENCE [LARGE SCALE GENOMIC DNA]</scope>
</reference>
<keyword evidence="3" id="KW-1185">Reference proteome</keyword>
<feature type="non-terminal residue" evidence="2">
    <location>
        <position position="1799"/>
    </location>
</feature>
<dbReference type="EMBL" id="CAXKWB010000397">
    <property type="protein sequence ID" value="CAL4060623.1"/>
    <property type="molecule type" value="Genomic_DNA"/>
</dbReference>
<feature type="region of interest" description="Disordered" evidence="1">
    <location>
        <begin position="1"/>
        <end position="45"/>
    </location>
</feature>
<name>A0AAV2PM70_MEGNR</name>
<dbReference type="Proteomes" id="UP001497623">
    <property type="component" value="Unassembled WGS sequence"/>
</dbReference>
<accession>A0AAV2PM70</accession>
<gene>
    <name evidence="2" type="ORF">MNOR_LOCUS1488</name>
</gene>
<sequence>MEDINTNCNDIGDESYLHNIPKNNSHDFNNMPGSEGAPLHRSKKSTNELHQIISYNDSINKDYLLSSANETNSLLIDKLENVNDVQICDKSVQKDDRGYKNSYEDEVSSMNATCNDITIKDMNNYKNNNSCAMNNTEKNTFNNIEELQNVESYGSEDSLRDSFHEELYSIQRDEIKLIRNKCLTNENEISADNMKKSECGYINSMLTSPNRGIETLKTMQSSLSYLNLFDLEHPKLNKSSGFKCTFNNPGFEIEKTENKADSFCSERNANVIDLNCSIQSLQFSSGENEISNMIHTSYDGVEKHNIYQNTDRENSKIDIGLTKQKYNSIYSYNSNTFPQNASSPEFIDNSVSSSFNIPHKILHESKCEKENDFQPNVNKQCFKIINNSHTREKLVPKNDVNENFEKKKSCTDSLSKNEIVTYVEHKTMVNGNRNTMEYEVRVDEKMSFVNESFTEYNSTFPDHNNNDENNCSFENMYLNLEDSKYDAKDNLVSFDNLLIGKNENYSDDLSLQELRSFSGLNTTDGTQINFMQKSLFGNIFYNENTLTCPDDVALPLEENTLPLIDTEMSSFVNLRSPVVSSVRMNESYNSPPRYNFSPVASAVENNVVWSTHSPIPSCSSLFSPFQENDSLVEDCLQTPDSNNLADCFDKNRSMDSMEHLLDEYLASLNDSLKEKPSHELHKNENKFEKKLLDRDSMSTENVLGDFADDQKFSELETIYESNFVEIDNLRLLNNKTKNISKNISTNKETFTNSNGTTLDSIKIGKTMKTINEKENTHRKSSCEVSNTDASNVKICKALNETEIDLDFIVQTLLLENNKAIKSNCVRDIHTNDFEKKVSKLVCGKDTSQEESVLKNGCNRLGIMPLNKTTKVSLISPMHPVFIKPNISNRFNKIDKSIAQKCSNSKEHSSSTHSSIHHLKKHTVNQFKKSNSLLKKFPLSSYLKKIKGNTTSNQNYKIKRLSKENLASNRIEKIVLSTGSLNSKKKNSYECFHTHSHKIICSSQEKTKCHIRLAGKPIRCFLEGRVVENVKSCKLRALKFINGSDQRFHIQDGSGGWPEREEFYPNSFGFPIKNTLTNIENTFLNPRPNPKLPLPQLSSFLSQYAKKKKSRQLTGGCVSISSKTQNMPKAIVYPVGKTGISITIPTGIVSRNNIMPYNDSISTSTQSKKFNVDTQNTLHGGKSSKLFCKFKKTALGDVSKTILQQSKPVPNKQYAVRVNQPLILPKFEAFTQPPPVLRSVNPNTTVNVPLSVHNVALQSSNIFELENSQNLVIQSSSIKSPISICQVSLPQNIPNNSLCLMVPTNLGYKLPNYVLDRNVKYTLRNKTHDSSIIGKKTSSKDIPTKILPNPGILGNLTPVGSIFQETVLNRTEQNCASSPSLRIFDCQEKKKQIPITFKTNDYKTENQYNEIRLVQNNTNKIAVDLASTSNIVQHLRRKIFKRKPYPDSIKHKVRDLLRDDLRHRFPGISDRILEQLCIPPQVLHRGYFSVRDLKIIQNQILSVQLNSIFREHVIVCIIQNCQLCLKYEKQKKALLLAEKEQRLGTRLLNNSRRLNISKDRGRGRGKNIKGFGAEFDSSKTDPIYKTPIGSEKRKVSGHQYIEYFDKKKKIREKRRLHYENKPTKIIHKPNCSMQIVKQSMKRSRSESNVSDASIKVTCFGSCDDSCIKIDSCRICIFCSKDYTYTEGYNDSAKNISLINFIKDILKESGPSCVKKTEFILEKNELCIKKYKENLELKAKIDKEFPPFSESDDLEPSQKGVSRNLPRPLYLDLHSLQVGSNNLSADYQQQLIPKLRIIYSA</sequence>
<evidence type="ECO:0000313" key="2">
    <source>
        <dbReference type="EMBL" id="CAL4060623.1"/>
    </source>
</evidence>
<protein>
    <submittedName>
        <fullName evidence="2">Uncharacterized protein</fullName>
    </submittedName>
</protein>
<feature type="compositionally biased region" description="Polar residues" evidence="1">
    <location>
        <begin position="21"/>
        <end position="32"/>
    </location>
</feature>
<evidence type="ECO:0000313" key="3">
    <source>
        <dbReference type="Proteomes" id="UP001497623"/>
    </source>
</evidence>
<comment type="caution">
    <text evidence="2">The sequence shown here is derived from an EMBL/GenBank/DDBJ whole genome shotgun (WGS) entry which is preliminary data.</text>
</comment>
<evidence type="ECO:0000256" key="1">
    <source>
        <dbReference type="SAM" id="MobiDB-lite"/>
    </source>
</evidence>
<organism evidence="2 3">
    <name type="scientific">Meganyctiphanes norvegica</name>
    <name type="common">Northern krill</name>
    <name type="synonym">Thysanopoda norvegica</name>
    <dbReference type="NCBI Taxonomy" id="48144"/>
    <lineage>
        <taxon>Eukaryota</taxon>
        <taxon>Metazoa</taxon>
        <taxon>Ecdysozoa</taxon>
        <taxon>Arthropoda</taxon>
        <taxon>Crustacea</taxon>
        <taxon>Multicrustacea</taxon>
        <taxon>Malacostraca</taxon>
        <taxon>Eumalacostraca</taxon>
        <taxon>Eucarida</taxon>
        <taxon>Euphausiacea</taxon>
        <taxon>Euphausiidae</taxon>
        <taxon>Meganyctiphanes</taxon>
    </lineage>
</organism>
<proteinExistence type="predicted"/>